<evidence type="ECO:0000313" key="2">
    <source>
        <dbReference type="EMBL" id="CAE0410965.1"/>
    </source>
</evidence>
<dbReference type="AlphaFoldDB" id="A0A7S3P7U0"/>
<keyword evidence="1" id="KW-0812">Transmembrane</keyword>
<accession>A0A7S3P7U0</accession>
<sequence>MTLLYAASFPTTWWVQFWYSFQAGVAGSMGMLAFCYPNTPAIAVGGYWKYLGETEADISSSAADKGKTMLAPNARAWGLRNAFAAVANVLALYYGTKETYVVMAAIATWREVFDIIEAYWENDTYKVWMPKKVPSGKFPPLGYFPPYAFLLVVDLATLYVTLTAATE</sequence>
<name>A0A7S3P7U0_9STRA</name>
<proteinExistence type="predicted"/>
<protein>
    <submittedName>
        <fullName evidence="2">Uncharacterized protein</fullName>
    </submittedName>
</protein>
<organism evidence="2">
    <name type="scientific">Amphora coffeiformis</name>
    <dbReference type="NCBI Taxonomy" id="265554"/>
    <lineage>
        <taxon>Eukaryota</taxon>
        <taxon>Sar</taxon>
        <taxon>Stramenopiles</taxon>
        <taxon>Ochrophyta</taxon>
        <taxon>Bacillariophyta</taxon>
        <taxon>Bacillariophyceae</taxon>
        <taxon>Bacillariophycidae</taxon>
        <taxon>Thalassiophysales</taxon>
        <taxon>Catenulaceae</taxon>
        <taxon>Amphora</taxon>
    </lineage>
</organism>
<gene>
    <name evidence="2" type="ORF">ACOF00016_LOCUS8377</name>
</gene>
<reference evidence="2" key="1">
    <citation type="submission" date="2021-01" db="EMBL/GenBank/DDBJ databases">
        <authorList>
            <person name="Corre E."/>
            <person name="Pelletier E."/>
            <person name="Niang G."/>
            <person name="Scheremetjew M."/>
            <person name="Finn R."/>
            <person name="Kale V."/>
            <person name="Holt S."/>
            <person name="Cochrane G."/>
            <person name="Meng A."/>
            <person name="Brown T."/>
            <person name="Cohen L."/>
        </authorList>
    </citation>
    <scope>NUCLEOTIDE SEQUENCE</scope>
    <source>
        <strain evidence="2">CCMP127</strain>
    </source>
</reference>
<evidence type="ECO:0000256" key="1">
    <source>
        <dbReference type="SAM" id="Phobius"/>
    </source>
</evidence>
<dbReference type="EMBL" id="HBIM01010003">
    <property type="protein sequence ID" value="CAE0410965.1"/>
    <property type="molecule type" value="Transcribed_RNA"/>
</dbReference>
<keyword evidence="1" id="KW-0472">Membrane</keyword>
<feature type="transmembrane region" description="Helical" evidence="1">
    <location>
        <begin position="141"/>
        <end position="162"/>
    </location>
</feature>
<keyword evidence="1" id="KW-1133">Transmembrane helix</keyword>
<feature type="transmembrane region" description="Helical" evidence="1">
    <location>
        <begin position="77"/>
        <end position="94"/>
    </location>
</feature>